<dbReference type="WBParaSite" id="HCON_00046730-00001">
    <property type="protein sequence ID" value="HCON_00046730-00001"/>
    <property type="gene ID" value="HCON_00046730"/>
</dbReference>
<keyword evidence="5 6" id="KW-0472">Membrane</keyword>
<comment type="subcellular location">
    <subcellularLocation>
        <location evidence="1">Membrane</location>
        <topology evidence="1">Multi-pass membrane protein</topology>
    </subcellularLocation>
</comment>
<dbReference type="PANTHER" id="PTHR31216:SF11">
    <property type="entry name" value="SERPENTINE RECEPTOR CLASS BETA-16-RELATED"/>
    <property type="match status" value="1"/>
</dbReference>
<dbReference type="Pfam" id="PF10292">
    <property type="entry name" value="7TM_GPCR_Srab"/>
    <property type="match status" value="1"/>
</dbReference>
<reference evidence="8" key="1">
    <citation type="submission" date="2020-12" db="UniProtKB">
        <authorList>
            <consortium name="WormBaseParasite"/>
        </authorList>
    </citation>
    <scope>IDENTIFICATION</scope>
    <source>
        <strain evidence="8">MHco3</strain>
    </source>
</reference>
<comment type="similarity">
    <text evidence="2">Belongs to the nematode receptor-like protein srb family.</text>
</comment>
<dbReference type="GO" id="GO:0007606">
    <property type="term" value="P:sensory perception of chemical stimulus"/>
    <property type="evidence" value="ECO:0007669"/>
    <property type="project" value="InterPro"/>
</dbReference>
<dbReference type="InterPro" id="IPR019408">
    <property type="entry name" value="7TM_GPCR_serpentine_rcpt_Srab"/>
</dbReference>
<sequence length="138" mass="15350">FTTGIFGQLIGSIISVVLCLLIVKKCGSLYFHANIKVLLVAKLCLYLIHSVLIIIVQTAHVILYFFANPCTSGISPIICFCLRFPAMSCVVAFTVLEFAMIVERTIAIWKRQYYENYGKRMGIALVTFSVSVSISILC</sequence>
<dbReference type="GO" id="GO:0016020">
    <property type="term" value="C:membrane"/>
    <property type="evidence" value="ECO:0007669"/>
    <property type="project" value="UniProtKB-SubCell"/>
</dbReference>
<dbReference type="OrthoDB" id="5820030at2759"/>
<accession>A0A7I4Y3I0</accession>
<dbReference type="GO" id="GO:0004888">
    <property type="term" value="F:transmembrane signaling receptor activity"/>
    <property type="evidence" value="ECO:0007669"/>
    <property type="project" value="InterPro"/>
</dbReference>
<protein>
    <submittedName>
        <fullName evidence="8">G protein-coupled receptor</fullName>
    </submittedName>
</protein>
<evidence type="ECO:0000256" key="6">
    <source>
        <dbReference type="SAM" id="Phobius"/>
    </source>
</evidence>
<dbReference type="PANTHER" id="PTHR31216">
    <property type="entry name" value="SERPENTINE RECEPTOR CLASS BETA-1-RELATED-RELATED"/>
    <property type="match status" value="1"/>
</dbReference>
<dbReference type="AlphaFoldDB" id="A0A7I4Y3I0"/>
<proteinExistence type="inferred from homology"/>
<evidence type="ECO:0000313" key="7">
    <source>
        <dbReference type="Proteomes" id="UP000025227"/>
    </source>
</evidence>
<name>A0A7I4Y3I0_HAECO</name>
<evidence type="ECO:0000256" key="3">
    <source>
        <dbReference type="ARBA" id="ARBA00022692"/>
    </source>
</evidence>
<evidence type="ECO:0000256" key="4">
    <source>
        <dbReference type="ARBA" id="ARBA00022989"/>
    </source>
</evidence>
<organism evidence="7 8">
    <name type="scientific">Haemonchus contortus</name>
    <name type="common">Barber pole worm</name>
    <dbReference type="NCBI Taxonomy" id="6289"/>
    <lineage>
        <taxon>Eukaryota</taxon>
        <taxon>Metazoa</taxon>
        <taxon>Ecdysozoa</taxon>
        <taxon>Nematoda</taxon>
        <taxon>Chromadorea</taxon>
        <taxon>Rhabditida</taxon>
        <taxon>Rhabditina</taxon>
        <taxon>Rhabditomorpha</taxon>
        <taxon>Strongyloidea</taxon>
        <taxon>Trichostrongylidae</taxon>
        <taxon>Haemonchus</taxon>
    </lineage>
</organism>
<evidence type="ECO:0000256" key="5">
    <source>
        <dbReference type="ARBA" id="ARBA00023136"/>
    </source>
</evidence>
<feature type="transmembrane region" description="Helical" evidence="6">
    <location>
        <begin position="73"/>
        <end position="96"/>
    </location>
</feature>
<keyword evidence="7" id="KW-1185">Reference proteome</keyword>
<keyword evidence="4 6" id="KW-1133">Transmembrane helix</keyword>
<dbReference type="Proteomes" id="UP000025227">
    <property type="component" value="Unplaced"/>
</dbReference>
<evidence type="ECO:0000256" key="2">
    <source>
        <dbReference type="ARBA" id="ARBA00006860"/>
    </source>
</evidence>
<keyword evidence="3 6" id="KW-0812">Transmembrane</keyword>
<feature type="transmembrane region" description="Helical" evidence="6">
    <location>
        <begin position="6"/>
        <end position="23"/>
    </location>
</feature>
<evidence type="ECO:0000256" key="1">
    <source>
        <dbReference type="ARBA" id="ARBA00004141"/>
    </source>
</evidence>
<feature type="transmembrane region" description="Helical" evidence="6">
    <location>
        <begin position="43"/>
        <end position="67"/>
    </location>
</feature>
<evidence type="ECO:0000313" key="8">
    <source>
        <dbReference type="WBParaSite" id="HCON_00046730-00001"/>
    </source>
</evidence>
<dbReference type="InterPro" id="IPR002184">
    <property type="entry name" value="7TM_GPCR_serpentine_rcpt_Srb"/>
</dbReference>